<dbReference type="AlphaFoldDB" id="A0A261VRX4"/>
<reference evidence="2" key="1">
    <citation type="submission" date="2017-05" db="EMBL/GenBank/DDBJ databases">
        <title>Complete and WGS of Bordetella genogroups.</title>
        <authorList>
            <person name="Spilker T."/>
            <person name="Lipuma J."/>
        </authorList>
    </citation>
    <scope>NUCLEOTIDE SEQUENCE [LARGE SCALE GENOMIC DNA]</scope>
    <source>
        <strain evidence="2">AU8256</strain>
    </source>
</reference>
<dbReference type="SUPFAM" id="SSF51182">
    <property type="entry name" value="RmlC-like cupins"/>
    <property type="match status" value="1"/>
</dbReference>
<organism evidence="1 2">
    <name type="scientific">Bordetella genomosp. 2</name>
    <dbReference type="NCBI Taxonomy" id="1983456"/>
    <lineage>
        <taxon>Bacteria</taxon>
        <taxon>Pseudomonadati</taxon>
        <taxon>Pseudomonadota</taxon>
        <taxon>Betaproteobacteria</taxon>
        <taxon>Burkholderiales</taxon>
        <taxon>Alcaligenaceae</taxon>
        <taxon>Bordetella</taxon>
    </lineage>
</organism>
<keyword evidence="2" id="KW-1185">Reference proteome</keyword>
<evidence type="ECO:0000313" key="2">
    <source>
        <dbReference type="Proteomes" id="UP000215633"/>
    </source>
</evidence>
<dbReference type="RefSeq" id="WP_094807027.1">
    <property type="nucleotide sequence ID" value="NZ_NEVT01000006.1"/>
</dbReference>
<dbReference type="InterPro" id="IPR011051">
    <property type="entry name" value="RmlC_Cupin_sf"/>
</dbReference>
<name>A0A261VRX4_9BORD</name>
<evidence type="ECO:0000313" key="1">
    <source>
        <dbReference type="EMBL" id="OZI76340.1"/>
    </source>
</evidence>
<protein>
    <submittedName>
        <fullName evidence="1">Cupin</fullName>
    </submittedName>
</protein>
<sequence>MALHHARSGELIDIRPLGPALKHARSQALVRADQMEILRLVLPAGHVLPTHDIDTSAVALQCLEGIAELEAHHTTQVLRAGTLVYLAPGVPRRLTALEDCALLVTLFLDRS</sequence>
<dbReference type="Gene3D" id="2.60.120.10">
    <property type="entry name" value="Jelly Rolls"/>
    <property type="match status" value="1"/>
</dbReference>
<dbReference type="EMBL" id="NEVT01000006">
    <property type="protein sequence ID" value="OZI76340.1"/>
    <property type="molecule type" value="Genomic_DNA"/>
</dbReference>
<gene>
    <name evidence="1" type="ORF">CAL24_14430</name>
</gene>
<accession>A0A261VRX4</accession>
<proteinExistence type="predicted"/>
<dbReference type="InterPro" id="IPR014710">
    <property type="entry name" value="RmlC-like_jellyroll"/>
</dbReference>
<comment type="caution">
    <text evidence="1">The sequence shown here is derived from an EMBL/GenBank/DDBJ whole genome shotgun (WGS) entry which is preliminary data.</text>
</comment>
<dbReference type="Proteomes" id="UP000215633">
    <property type="component" value="Unassembled WGS sequence"/>
</dbReference>